<dbReference type="Proteomes" id="UP000015105">
    <property type="component" value="Chromosome 3D"/>
</dbReference>
<keyword evidence="2" id="KW-1185">Reference proteome</keyword>
<accession>A0A453EQZ2</accession>
<dbReference type="Gramene" id="AET3Gv20427300.1">
    <property type="protein sequence ID" value="AET3Gv20427300.1"/>
    <property type="gene ID" value="AET3Gv20427300"/>
</dbReference>
<reference evidence="1" key="4">
    <citation type="submission" date="2019-03" db="UniProtKB">
        <authorList>
            <consortium name="EnsemblPlants"/>
        </authorList>
    </citation>
    <scope>IDENTIFICATION</scope>
</reference>
<proteinExistence type="predicted"/>
<dbReference type="AlphaFoldDB" id="A0A453EQZ2"/>
<sequence>RNWDIFGEDVTRIVLRIVRGEESPEGINDTVLVLIPKVLNPSLLSQFRSISLYNVLYKIASKVVANRLKEILPDIISE</sequence>
<dbReference type="EnsemblPlants" id="AET3Gv20427300.1">
    <property type="protein sequence ID" value="AET3Gv20427300.1"/>
    <property type="gene ID" value="AET3Gv20427300"/>
</dbReference>
<protein>
    <recommendedName>
        <fullName evidence="3">Reverse transcriptase domain-containing protein</fullName>
    </recommendedName>
</protein>
<evidence type="ECO:0000313" key="2">
    <source>
        <dbReference type="Proteomes" id="UP000015105"/>
    </source>
</evidence>
<organism evidence="1 2">
    <name type="scientific">Aegilops tauschii subsp. strangulata</name>
    <name type="common">Goatgrass</name>
    <dbReference type="NCBI Taxonomy" id="200361"/>
    <lineage>
        <taxon>Eukaryota</taxon>
        <taxon>Viridiplantae</taxon>
        <taxon>Streptophyta</taxon>
        <taxon>Embryophyta</taxon>
        <taxon>Tracheophyta</taxon>
        <taxon>Spermatophyta</taxon>
        <taxon>Magnoliopsida</taxon>
        <taxon>Liliopsida</taxon>
        <taxon>Poales</taxon>
        <taxon>Poaceae</taxon>
        <taxon>BOP clade</taxon>
        <taxon>Pooideae</taxon>
        <taxon>Triticodae</taxon>
        <taxon>Triticeae</taxon>
        <taxon>Triticinae</taxon>
        <taxon>Aegilops</taxon>
    </lineage>
</organism>
<reference evidence="2" key="2">
    <citation type="journal article" date="2017" name="Nat. Plants">
        <title>The Aegilops tauschii genome reveals multiple impacts of transposons.</title>
        <authorList>
            <person name="Zhao G."/>
            <person name="Zou C."/>
            <person name="Li K."/>
            <person name="Wang K."/>
            <person name="Li T."/>
            <person name="Gao L."/>
            <person name="Zhang X."/>
            <person name="Wang H."/>
            <person name="Yang Z."/>
            <person name="Liu X."/>
            <person name="Jiang W."/>
            <person name="Mao L."/>
            <person name="Kong X."/>
            <person name="Jiao Y."/>
            <person name="Jia J."/>
        </authorList>
    </citation>
    <scope>NUCLEOTIDE SEQUENCE [LARGE SCALE GENOMIC DNA]</scope>
    <source>
        <strain evidence="2">cv. AL8/78</strain>
    </source>
</reference>
<name>A0A453EQZ2_AEGTS</name>
<dbReference type="STRING" id="200361.A0A453EQZ2"/>
<reference evidence="2" key="1">
    <citation type="journal article" date="2014" name="Science">
        <title>Ancient hybridizations among the ancestral genomes of bread wheat.</title>
        <authorList>
            <consortium name="International Wheat Genome Sequencing Consortium,"/>
            <person name="Marcussen T."/>
            <person name="Sandve S.R."/>
            <person name="Heier L."/>
            <person name="Spannagl M."/>
            <person name="Pfeifer M."/>
            <person name="Jakobsen K.S."/>
            <person name="Wulff B.B."/>
            <person name="Steuernagel B."/>
            <person name="Mayer K.F."/>
            <person name="Olsen O.A."/>
        </authorList>
    </citation>
    <scope>NUCLEOTIDE SEQUENCE [LARGE SCALE GENOMIC DNA]</scope>
    <source>
        <strain evidence="2">cv. AL8/78</strain>
    </source>
</reference>
<evidence type="ECO:0000313" key="1">
    <source>
        <dbReference type="EnsemblPlants" id="AET3Gv20427300.1"/>
    </source>
</evidence>
<evidence type="ECO:0008006" key="3">
    <source>
        <dbReference type="Google" id="ProtNLM"/>
    </source>
</evidence>
<reference evidence="1" key="5">
    <citation type="journal article" date="2021" name="G3 (Bethesda)">
        <title>Aegilops tauschii genome assembly Aet v5.0 features greater sequence contiguity and improved annotation.</title>
        <authorList>
            <person name="Wang L."/>
            <person name="Zhu T."/>
            <person name="Rodriguez J.C."/>
            <person name="Deal K.R."/>
            <person name="Dubcovsky J."/>
            <person name="McGuire P.E."/>
            <person name="Lux T."/>
            <person name="Spannagl M."/>
            <person name="Mayer K.F.X."/>
            <person name="Baldrich P."/>
            <person name="Meyers B.C."/>
            <person name="Huo N."/>
            <person name="Gu Y.Q."/>
            <person name="Zhou H."/>
            <person name="Devos K.M."/>
            <person name="Bennetzen J.L."/>
            <person name="Unver T."/>
            <person name="Budak H."/>
            <person name="Gulick P.J."/>
            <person name="Galiba G."/>
            <person name="Kalapos B."/>
            <person name="Nelson D.R."/>
            <person name="Li P."/>
            <person name="You F.M."/>
            <person name="Luo M.C."/>
            <person name="Dvorak J."/>
        </authorList>
    </citation>
    <scope>NUCLEOTIDE SEQUENCE [LARGE SCALE GENOMIC DNA]</scope>
    <source>
        <strain evidence="1">cv. AL8/78</strain>
    </source>
</reference>
<reference evidence="1" key="3">
    <citation type="journal article" date="2017" name="Nature">
        <title>Genome sequence of the progenitor of the wheat D genome Aegilops tauschii.</title>
        <authorList>
            <person name="Luo M.C."/>
            <person name="Gu Y.Q."/>
            <person name="Puiu D."/>
            <person name="Wang H."/>
            <person name="Twardziok S.O."/>
            <person name="Deal K.R."/>
            <person name="Huo N."/>
            <person name="Zhu T."/>
            <person name="Wang L."/>
            <person name="Wang Y."/>
            <person name="McGuire P.E."/>
            <person name="Liu S."/>
            <person name="Long H."/>
            <person name="Ramasamy R.K."/>
            <person name="Rodriguez J.C."/>
            <person name="Van S.L."/>
            <person name="Yuan L."/>
            <person name="Wang Z."/>
            <person name="Xia Z."/>
            <person name="Xiao L."/>
            <person name="Anderson O.D."/>
            <person name="Ouyang S."/>
            <person name="Liang Y."/>
            <person name="Zimin A.V."/>
            <person name="Pertea G."/>
            <person name="Qi P."/>
            <person name="Bennetzen J.L."/>
            <person name="Dai X."/>
            <person name="Dawson M.W."/>
            <person name="Muller H.G."/>
            <person name="Kugler K."/>
            <person name="Rivarola-Duarte L."/>
            <person name="Spannagl M."/>
            <person name="Mayer K.F.X."/>
            <person name="Lu F.H."/>
            <person name="Bevan M.W."/>
            <person name="Leroy P."/>
            <person name="Li P."/>
            <person name="You F.M."/>
            <person name="Sun Q."/>
            <person name="Liu Z."/>
            <person name="Lyons E."/>
            <person name="Wicker T."/>
            <person name="Salzberg S.L."/>
            <person name="Devos K.M."/>
            <person name="Dvorak J."/>
        </authorList>
    </citation>
    <scope>NUCLEOTIDE SEQUENCE [LARGE SCALE GENOMIC DNA]</scope>
    <source>
        <strain evidence="1">cv. AL8/78</strain>
    </source>
</reference>